<sequence>MNIKKWVVLPLNKERAAELSRSYELPFFLAMMLEIRGIRTREQIEALLQEDADFFDPLLLPDMEKAVDRIRRAVDEMERIAVYGDYDADGVTSTAILYSYLESCGADVMFYIPEREGEGYGMNTGAIDTLHERGVRLIVTVDNGIASVREVEYAKSLGIDVVITDHHRPQEQLPQAVAVVDPFRRDCDLPYKYFSGVGVAFKLITALEGPDCDMQALLDNYADLVAIGTIGDVVPLEGENRILVKKGLKLIAQSDRLGLHCLLEHAGAADRTPTAGNVAFTIVPRINATGRIGSPDRAVRLLVSEDPEEADQLSCEICEDNNFRRTIEGEIYESALKLLRENPSRAFDRVLVVDGEGWHHGVIGIVASRLTEKFGKPCIVLSRTGEEAKGSGRSVEGFSLFEAICACSDLMTKFGGHPMAAGLTMPSDKIEEFRQRINRYAAALPGGVPAPVLTLDCKLKPGGLNVEMVQSLAWMEPFGTGNPEPLFGLFGMKLEEIAPVGGGKHLRLVFSRDGVRVRCMKFHMTPEEFPYRPGDVLDLAVTLDAKPFRGEPVLSVFIREMKLSDLDPESLIQDQELYERYRRGERLTPGQAERITPDRAVFAAVYRWLRENGGWDQSVLVLLSRIGGGLSLAKLLIALEVLEERGLLALDMDGERVCVQLKKVEGKVDLTMSPLLRRIESLEVVE</sequence>
<dbReference type="GO" id="GO:0003676">
    <property type="term" value="F:nucleic acid binding"/>
    <property type="evidence" value="ECO:0007669"/>
    <property type="project" value="InterPro"/>
</dbReference>
<evidence type="ECO:0000313" key="10">
    <source>
        <dbReference type="Proteomes" id="UP000886785"/>
    </source>
</evidence>
<comment type="similarity">
    <text evidence="1">Belongs to the RecJ family.</text>
</comment>
<proteinExistence type="inferred from homology"/>
<dbReference type="NCBIfam" id="TIGR00644">
    <property type="entry name" value="recJ"/>
    <property type="match status" value="1"/>
</dbReference>
<evidence type="ECO:0000259" key="8">
    <source>
        <dbReference type="Pfam" id="PF17768"/>
    </source>
</evidence>
<dbReference type="GO" id="GO:0006281">
    <property type="term" value="P:DNA repair"/>
    <property type="evidence" value="ECO:0007669"/>
    <property type="project" value="InterPro"/>
</dbReference>
<keyword evidence="3" id="KW-0540">Nuclease</keyword>
<dbReference type="Pfam" id="PF17768">
    <property type="entry name" value="RecJ_OB"/>
    <property type="match status" value="1"/>
</dbReference>
<dbReference type="InterPro" id="IPR041122">
    <property type="entry name" value="RecJ_OB"/>
</dbReference>
<dbReference type="InterPro" id="IPR001667">
    <property type="entry name" value="DDH_dom"/>
</dbReference>
<keyword evidence="5 9" id="KW-0269">Exonuclease</keyword>
<dbReference type="Gene3D" id="3.90.1640.30">
    <property type="match status" value="1"/>
</dbReference>
<name>A0A9D1J067_9FIRM</name>
<dbReference type="PANTHER" id="PTHR30255:SF2">
    <property type="entry name" value="SINGLE-STRANDED-DNA-SPECIFIC EXONUCLEASE RECJ"/>
    <property type="match status" value="1"/>
</dbReference>
<comment type="caution">
    <text evidence="9">The sequence shown here is derived from an EMBL/GenBank/DDBJ whole genome shotgun (WGS) entry which is preliminary data.</text>
</comment>
<evidence type="ECO:0000256" key="2">
    <source>
        <dbReference type="ARBA" id="ARBA00019841"/>
    </source>
</evidence>
<evidence type="ECO:0000256" key="1">
    <source>
        <dbReference type="ARBA" id="ARBA00005915"/>
    </source>
</evidence>
<evidence type="ECO:0000256" key="4">
    <source>
        <dbReference type="ARBA" id="ARBA00022801"/>
    </source>
</evidence>
<dbReference type="SUPFAM" id="SSF64182">
    <property type="entry name" value="DHH phosphoesterases"/>
    <property type="match status" value="1"/>
</dbReference>
<dbReference type="InterPro" id="IPR038763">
    <property type="entry name" value="DHH_sf"/>
</dbReference>
<dbReference type="InterPro" id="IPR051673">
    <property type="entry name" value="SSDNA_exonuclease_RecJ"/>
</dbReference>
<organism evidence="9 10">
    <name type="scientific">Candidatus Gallacutalibacter pullicola</name>
    <dbReference type="NCBI Taxonomy" id="2840830"/>
    <lineage>
        <taxon>Bacteria</taxon>
        <taxon>Bacillati</taxon>
        <taxon>Bacillota</taxon>
        <taxon>Clostridia</taxon>
        <taxon>Eubacteriales</taxon>
        <taxon>Candidatus Gallacutalibacter</taxon>
    </lineage>
</organism>
<dbReference type="PANTHER" id="PTHR30255">
    <property type="entry name" value="SINGLE-STRANDED-DNA-SPECIFIC EXONUCLEASE RECJ"/>
    <property type="match status" value="1"/>
</dbReference>
<accession>A0A9D1J067</accession>
<dbReference type="Gene3D" id="3.10.310.30">
    <property type="match status" value="1"/>
</dbReference>
<feature type="domain" description="DHHA1" evidence="7">
    <location>
        <begin position="349"/>
        <end position="442"/>
    </location>
</feature>
<gene>
    <name evidence="9" type="primary">recJ</name>
    <name evidence="9" type="ORF">IAA54_01320</name>
</gene>
<evidence type="ECO:0000313" key="9">
    <source>
        <dbReference type="EMBL" id="HIR56286.1"/>
    </source>
</evidence>
<dbReference type="InterPro" id="IPR004610">
    <property type="entry name" value="RecJ"/>
</dbReference>
<protein>
    <recommendedName>
        <fullName evidence="2">Single-stranded-DNA-specific exonuclease RecJ</fullName>
    </recommendedName>
</protein>
<dbReference type="Proteomes" id="UP000886785">
    <property type="component" value="Unassembled WGS sequence"/>
</dbReference>
<evidence type="ECO:0000256" key="5">
    <source>
        <dbReference type="ARBA" id="ARBA00022839"/>
    </source>
</evidence>
<dbReference type="Pfam" id="PF01368">
    <property type="entry name" value="DHH"/>
    <property type="match status" value="1"/>
</dbReference>
<reference evidence="9" key="1">
    <citation type="submission" date="2020-10" db="EMBL/GenBank/DDBJ databases">
        <authorList>
            <person name="Gilroy R."/>
        </authorList>
    </citation>
    <scope>NUCLEOTIDE SEQUENCE</scope>
    <source>
        <strain evidence="9">ChiSjej1B19-7085</strain>
    </source>
</reference>
<keyword evidence="4" id="KW-0378">Hydrolase</keyword>
<evidence type="ECO:0000259" key="6">
    <source>
        <dbReference type="Pfam" id="PF01368"/>
    </source>
</evidence>
<evidence type="ECO:0000256" key="3">
    <source>
        <dbReference type="ARBA" id="ARBA00022722"/>
    </source>
</evidence>
<dbReference type="GO" id="GO:0006310">
    <property type="term" value="P:DNA recombination"/>
    <property type="evidence" value="ECO:0007669"/>
    <property type="project" value="InterPro"/>
</dbReference>
<dbReference type="GO" id="GO:0008409">
    <property type="term" value="F:5'-3' exonuclease activity"/>
    <property type="evidence" value="ECO:0007669"/>
    <property type="project" value="InterPro"/>
</dbReference>
<evidence type="ECO:0000259" key="7">
    <source>
        <dbReference type="Pfam" id="PF02272"/>
    </source>
</evidence>
<feature type="domain" description="DDH" evidence="6">
    <location>
        <begin position="79"/>
        <end position="229"/>
    </location>
</feature>
<dbReference type="AlphaFoldDB" id="A0A9D1J067"/>
<feature type="domain" description="RecJ OB" evidence="8">
    <location>
        <begin position="455"/>
        <end position="559"/>
    </location>
</feature>
<dbReference type="EMBL" id="DVHF01000014">
    <property type="protein sequence ID" value="HIR56286.1"/>
    <property type="molecule type" value="Genomic_DNA"/>
</dbReference>
<dbReference type="Pfam" id="PF02272">
    <property type="entry name" value="DHHA1"/>
    <property type="match status" value="1"/>
</dbReference>
<dbReference type="InterPro" id="IPR003156">
    <property type="entry name" value="DHHA1_dom"/>
</dbReference>
<reference evidence="9" key="2">
    <citation type="journal article" date="2021" name="PeerJ">
        <title>Extensive microbial diversity within the chicken gut microbiome revealed by metagenomics and culture.</title>
        <authorList>
            <person name="Gilroy R."/>
            <person name="Ravi A."/>
            <person name="Getino M."/>
            <person name="Pursley I."/>
            <person name="Horton D.L."/>
            <person name="Alikhan N.F."/>
            <person name="Baker D."/>
            <person name="Gharbi K."/>
            <person name="Hall N."/>
            <person name="Watson M."/>
            <person name="Adriaenssens E.M."/>
            <person name="Foster-Nyarko E."/>
            <person name="Jarju S."/>
            <person name="Secka A."/>
            <person name="Antonio M."/>
            <person name="Oren A."/>
            <person name="Chaudhuri R.R."/>
            <person name="La Ragione R."/>
            <person name="Hildebrand F."/>
            <person name="Pallen M.J."/>
        </authorList>
    </citation>
    <scope>NUCLEOTIDE SEQUENCE</scope>
    <source>
        <strain evidence="9">ChiSjej1B19-7085</strain>
    </source>
</reference>